<dbReference type="InterPro" id="IPR008920">
    <property type="entry name" value="TF_FadR/GntR_C"/>
</dbReference>
<keyword evidence="1" id="KW-0805">Transcription regulation</keyword>
<dbReference type="Pfam" id="PF00392">
    <property type="entry name" value="GntR"/>
    <property type="match status" value="1"/>
</dbReference>
<keyword evidence="2" id="KW-0238">DNA-binding</keyword>
<feature type="domain" description="HTH gntR-type" evidence="4">
    <location>
        <begin position="9"/>
        <end position="79"/>
    </location>
</feature>
<dbReference type="EMBL" id="FZMO01000066">
    <property type="protein sequence ID" value="SNQ46834.1"/>
    <property type="molecule type" value="Genomic_DNA"/>
</dbReference>
<proteinExistence type="predicted"/>
<dbReference type="GO" id="GO:0003677">
    <property type="term" value="F:DNA binding"/>
    <property type="evidence" value="ECO:0007669"/>
    <property type="project" value="UniProtKB-KW"/>
</dbReference>
<dbReference type="OrthoDB" id="3207514at2"/>
<dbReference type="InterPro" id="IPR011711">
    <property type="entry name" value="GntR_C"/>
</dbReference>
<dbReference type="SMART" id="SM00345">
    <property type="entry name" value="HTH_GNTR"/>
    <property type="match status" value="1"/>
</dbReference>
<dbReference type="PRINTS" id="PR00035">
    <property type="entry name" value="HTHGNTR"/>
</dbReference>
<dbReference type="SUPFAM" id="SSF48008">
    <property type="entry name" value="GntR ligand-binding domain-like"/>
    <property type="match status" value="1"/>
</dbReference>
<evidence type="ECO:0000256" key="3">
    <source>
        <dbReference type="ARBA" id="ARBA00023163"/>
    </source>
</evidence>
<accession>A0A2I2KME1</accession>
<dbReference type="SUPFAM" id="SSF46785">
    <property type="entry name" value="Winged helix' DNA-binding domain"/>
    <property type="match status" value="1"/>
</dbReference>
<dbReference type="PROSITE" id="PS50949">
    <property type="entry name" value="HTH_GNTR"/>
    <property type="match status" value="1"/>
</dbReference>
<gene>
    <name evidence="5" type="ORF">FRACA_1580014</name>
</gene>
<organism evidence="5 6">
    <name type="scientific">Frankia canadensis</name>
    <dbReference type="NCBI Taxonomy" id="1836972"/>
    <lineage>
        <taxon>Bacteria</taxon>
        <taxon>Bacillati</taxon>
        <taxon>Actinomycetota</taxon>
        <taxon>Actinomycetes</taxon>
        <taxon>Frankiales</taxon>
        <taxon>Frankiaceae</taxon>
        <taxon>Frankia</taxon>
    </lineage>
</organism>
<dbReference type="InterPro" id="IPR036390">
    <property type="entry name" value="WH_DNA-bd_sf"/>
</dbReference>
<keyword evidence="6" id="KW-1185">Reference proteome</keyword>
<dbReference type="SMART" id="SM00895">
    <property type="entry name" value="FCD"/>
    <property type="match status" value="1"/>
</dbReference>
<dbReference type="PANTHER" id="PTHR43537:SF5">
    <property type="entry name" value="UXU OPERON TRANSCRIPTIONAL REGULATOR"/>
    <property type="match status" value="1"/>
</dbReference>
<dbReference type="Gene3D" id="1.20.120.530">
    <property type="entry name" value="GntR ligand-binding domain-like"/>
    <property type="match status" value="1"/>
</dbReference>
<evidence type="ECO:0000313" key="5">
    <source>
        <dbReference type="EMBL" id="SNQ46834.1"/>
    </source>
</evidence>
<keyword evidence="3" id="KW-0804">Transcription</keyword>
<dbReference type="GO" id="GO:0003700">
    <property type="term" value="F:DNA-binding transcription factor activity"/>
    <property type="evidence" value="ECO:0007669"/>
    <property type="project" value="InterPro"/>
</dbReference>
<protein>
    <submittedName>
        <fullName evidence="5">GntR family transcriptional regulator</fullName>
    </submittedName>
</protein>
<dbReference type="InterPro" id="IPR000524">
    <property type="entry name" value="Tscrpt_reg_HTH_GntR"/>
</dbReference>
<dbReference type="Gene3D" id="1.10.10.10">
    <property type="entry name" value="Winged helix-like DNA-binding domain superfamily/Winged helix DNA-binding domain"/>
    <property type="match status" value="1"/>
</dbReference>
<evidence type="ECO:0000256" key="2">
    <source>
        <dbReference type="ARBA" id="ARBA00023125"/>
    </source>
</evidence>
<dbReference type="CDD" id="cd07377">
    <property type="entry name" value="WHTH_GntR"/>
    <property type="match status" value="1"/>
</dbReference>
<evidence type="ECO:0000256" key="1">
    <source>
        <dbReference type="ARBA" id="ARBA00023015"/>
    </source>
</evidence>
<evidence type="ECO:0000313" key="6">
    <source>
        <dbReference type="Proteomes" id="UP000234331"/>
    </source>
</evidence>
<dbReference type="PANTHER" id="PTHR43537">
    <property type="entry name" value="TRANSCRIPTIONAL REGULATOR, GNTR FAMILY"/>
    <property type="match status" value="1"/>
</dbReference>
<dbReference type="RefSeq" id="WP_101830785.1">
    <property type="nucleotide sequence ID" value="NZ_FZMO01000066.1"/>
</dbReference>
<dbReference type="InterPro" id="IPR036388">
    <property type="entry name" value="WH-like_DNA-bd_sf"/>
</dbReference>
<reference evidence="5 6" key="1">
    <citation type="submission" date="2017-06" db="EMBL/GenBank/DDBJ databases">
        <authorList>
            <person name="Kim H.J."/>
            <person name="Triplett B.A."/>
        </authorList>
    </citation>
    <scope>NUCLEOTIDE SEQUENCE [LARGE SCALE GENOMIC DNA]</scope>
    <source>
        <strain evidence="5">FRACA_ARgP5</strain>
    </source>
</reference>
<dbReference type="Pfam" id="PF07729">
    <property type="entry name" value="FCD"/>
    <property type="match status" value="1"/>
</dbReference>
<dbReference type="Proteomes" id="UP000234331">
    <property type="component" value="Unassembled WGS sequence"/>
</dbReference>
<dbReference type="AlphaFoldDB" id="A0A2I2KME1"/>
<name>A0A2I2KME1_9ACTN</name>
<evidence type="ECO:0000259" key="4">
    <source>
        <dbReference type="PROSITE" id="PS50949"/>
    </source>
</evidence>
<sequence>MAVAQVRAPKACEIVASQLRRQIVVGELLPGATLPGEAALSAQFGVSKPTLREAFRILEAEQLIQIRRGTNGGARVQVPDPAAAARYAGAILQYRRATLRDVYAVRAVLESKAAGMVAARGSAQALQRLEEILRDEEAALGQDQDVAFFDADWAFHLAVVELAGSPTLDLLIRMLYNIIGTATASSVQSRRQSGDSLQQRSRTHRSHRRLIATLREGTEAEAEEYWHRHLAAVGRFLLEDLPAETVLDLMS</sequence>